<keyword evidence="8" id="KW-0130">Cell adhesion</keyword>
<dbReference type="STRING" id="33528.ENSGAFP00000023188"/>
<dbReference type="InterPro" id="IPR032455">
    <property type="entry name" value="Cadherin_C"/>
</dbReference>
<feature type="domain" description="Cadherin" evidence="14">
    <location>
        <begin position="828"/>
        <end position="914"/>
    </location>
</feature>
<evidence type="ECO:0000313" key="16">
    <source>
        <dbReference type="Proteomes" id="UP000250572"/>
    </source>
</evidence>
<dbReference type="InterPro" id="IPR015919">
    <property type="entry name" value="Cadherin-like_sf"/>
</dbReference>
<dbReference type="FunFam" id="2.60.40.60:FF:000004">
    <property type="entry name" value="Protocadherin 1 gamma 2"/>
    <property type="match status" value="1"/>
</dbReference>
<dbReference type="Gene3D" id="2.60.40.60">
    <property type="entry name" value="Cadherins"/>
    <property type="match status" value="25"/>
</dbReference>
<protein>
    <recommendedName>
        <fullName evidence="14">Cadherin domain-containing protein</fullName>
    </recommendedName>
</protein>
<dbReference type="InterPro" id="IPR020894">
    <property type="entry name" value="Cadherin_CS"/>
</dbReference>
<evidence type="ECO:0000259" key="14">
    <source>
        <dbReference type="PROSITE" id="PS50268"/>
    </source>
</evidence>
<feature type="domain" description="Cadherin" evidence="14">
    <location>
        <begin position="2989"/>
        <end position="3093"/>
    </location>
</feature>
<feature type="domain" description="Cadherin" evidence="14">
    <location>
        <begin position="2666"/>
        <end position="2772"/>
    </location>
</feature>
<name>A0A315VKU6_GAMAF</name>
<feature type="domain" description="Cadherin" evidence="14">
    <location>
        <begin position="2884"/>
        <end position="2988"/>
    </location>
</feature>
<dbReference type="PROSITE" id="PS50268">
    <property type="entry name" value="CADHERIN_2"/>
    <property type="match status" value="22"/>
</dbReference>
<feature type="domain" description="Cadherin" evidence="14">
    <location>
        <begin position="2113"/>
        <end position="2219"/>
    </location>
</feature>
<feature type="domain" description="Cadherin" evidence="14">
    <location>
        <begin position="915"/>
        <end position="1019"/>
    </location>
</feature>
<dbReference type="FunFam" id="2.60.40.60:FF:000007">
    <property type="entry name" value="Protocadherin alpha 2"/>
    <property type="match status" value="3"/>
</dbReference>
<feature type="domain" description="Cadherin" evidence="14">
    <location>
        <begin position="1825"/>
        <end position="1929"/>
    </location>
</feature>
<dbReference type="PANTHER" id="PTHR24028:SF114">
    <property type="entry name" value="PCDH2G3 PROTEIN-RELATED"/>
    <property type="match status" value="1"/>
</dbReference>
<dbReference type="Pfam" id="PF16492">
    <property type="entry name" value="Cadherin_C_2"/>
    <property type="match status" value="2"/>
</dbReference>
<feature type="non-terminal residue" evidence="15">
    <location>
        <position position="3185"/>
    </location>
</feature>
<reference evidence="15 16" key="1">
    <citation type="journal article" date="2018" name="G3 (Bethesda)">
        <title>A High-Quality Reference Genome for the Invasive Mosquitofish Gambusia affinis Using a Chicago Library.</title>
        <authorList>
            <person name="Hoffberg S.L."/>
            <person name="Troendle N.J."/>
            <person name="Glenn T.C."/>
            <person name="Mahmud O."/>
            <person name="Louha S."/>
            <person name="Chalopin D."/>
            <person name="Bennetzen J.L."/>
            <person name="Mauricio R."/>
        </authorList>
    </citation>
    <scope>NUCLEOTIDE SEQUENCE [LARGE SCALE GENOMIC DNA]</scope>
    <source>
        <strain evidence="15">NE01/NJP1002.9</strain>
        <tissue evidence="15">Muscle</tissue>
    </source>
</reference>
<evidence type="ECO:0000256" key="9">
    <source>
        <dbReference type="ARBA" id="ARBA00022989"/>
    </source>
</evidence>
<dbReference type="Pfam" id="PF08266">
    <property type="entry name" value="Cadherin_2"/>
    <property type="match status" value="6"/>
</dbReference>
<keyword evidence="6" id="KW-0677">Repeat</keyword>
<keyword evidence="4 13" id="KW-0812">Transmembrane</keyword>
<evidence type="ECO:0000256" key="5">
    <source>
        <dbReference type="ARBA" id="ARBA00022729"/>
    </source>
</evidence>
<keyword evidence="5" id="KW-0732">Signal</keyword>
<dbReference type="PANTHER" id="PTHR24028">
    <property type="entry name" value="CADHERIN-87A"/>
    <property type="match status" value="1"/>
</dbReference>
<evidence type="ECO:0000256" key="12">
    <source>
        <dbReference type="PROSITE-ProRule" id="PRU00043"/>
    </source>
</evidence>
<feature type="transmembrane region" description="Helical" evidence="13">
    <location>
        <begin position="1489"/>
        <end position="1508"/>
    </location>
</feature>
<feature type="domain" description="Cadherin" evidence="14">
    <location>
        <begin position="168"/>
        <end position="263"/>
    </location>
</feature>
<dbReference type="Pfam" id="PF00028">
    <property type="entry name" value="Cadherin"/>
    <property type="match status" value="16"/>
</dbReference>
<keyword evidence="3" id="KW-1003">Cell membrane</keyword>
<feature type="domain" description="Cadherin" evidence="14">
    <location>
        <begin position="2539"/>
        <end position="2670"/>
    </location>
</feature>
<feature type="domain" description="Cadherin" evidence="14">
    <location>
        <begin position="2434"/>
        <end position="2538"/>
    </location>
</feature>
<feature type="domain" description="Cadherin" evidence="14">
    <location>
        <begin position="1020"/>
        <end position="1124"/>
    </location>
</feature>
<sequence>MRSTSNYDAYLTTGSRTSDFKFVSSYNDNTLPADQTLKKSPTEFAIVFGDSDDSLEKMDFNIFVLLSWSYSFFLLQNAHGDMRYSFPEEMKRGSVIGNIAKDLGLQTGALSTRRARIDTEESDKRYCDINLKSGELIVAERIDREELCGEKASCILKQELVLENPLELHQISLHVQDINDNAPLFDEELTNIEINESADRGARFVIEEASDADVGEIRVMDSVDYEVTTSYEIRIKAKDGLGKSSYAKVIISITDLNDNAPVVSVKSLTNPIPEDTPAGKEVGIINVQDRDSENNRQVRCSIQENVPFNRKPRLLFDGAVAIPGAYLPPNYADVDGTGTLRSTYNYDAYLTTGSRTSDFKFVSSYNDNTLPADQTLKKSFSDFTDAFGELEGFSEEMKRGSVIGNIAKDLGLQTGALSTRRARIDTEESDKRYCDINLNRGELINSKLTSYLIIALVSVSTFFLTFIIIILGVRFCRSRKPRLLFDGAVAIPGAYLPPNYSDVDGTGTLRSTYNYDAYLTTGSRTSDFKFLSSYNDNTLPADQTLKKSLSDFTEAFGELEGCSEEMKRGSIIGNIAKDLGLQTGALRKPRLLFDGAVAIPGAYLPPNYSDVDGTGTLRSTYNYDAYLTTGSRTSDFKFVSSYNDNTLPADQTLKKSLSDFADAFGDINDSPEAWCMMDLNISFKWRIYFFVCALMFGVSCGEIRYVLPEEMKRGSVIGNVALDLGLQASELQARRARVVAERTSQLCELDAASGNLLISQRIDREELCAQANICILQFQLLLEDPLQAFSLVLDIADINDNSPVFATGNVKLDLVESTVLGRRFPLESAHDPDLGTNSIREYKLSHNDHFALEMSTQINGNTYPELVLKRQLDREAKAEHVLEINGIDGGKPVRSGTAFIHIHVLDANDNVPVFSQTVYKASVPENSVIGTLITTLNATDLDEGVYGEITYSLSHLSDKTGGLVEVSPLTGEVRVAGVIDYEEASSHELGVQAKDGGGQASHCKLVIDVIDLNDNEPVIEIKSASANVAEDAKVGTMVALINIYDMDTGSSGRVTCSIPDNVPFKIFSEVKNYYMLVTDEVLDRELQSEYNITVTATDSGSPSLSSAKVITILVNDVNDNPPTFTHSQYNVNILENQPMGTLVMKLEAQDSDDGTNAKILYHISKDANSEVSSFLTINPDTGELFTSRLFDYEQSAHFQMKVAARDGGDPAFSTTCTVNVFIQDQNDNAPVILYPVQTSGFIAEDVVPIEAPKGYLITKVVAVDPDSGHNAWLSYRIIKATRSNLFMADLHTGEIRTLRTFTDEDETKHTIVVLVTDNGRESLSATATVSIRLSDGLPVLSELYEFVEETKDNADDNLTLYLIIALSTVSFLFILLITGVFYFNLCRRSYVYRSNTSNLPVFPTTYCTSTLNDFSRYGTLLRDDRYDPFMTTGSWRGDFRFGSNTDTDTLKKRSAAYQKNTLRRLSAERPSLKISWDEMGNLRHRGRMLVWKISILLFCLHAAVNGQIRYSIPEEMRKGLFVGDVAKDLGLDIRRLVSGRARLVIDDEHQYVTLNQNKGHIVVNERIDREILCAKKSPCSFTLEIVLEDPLELFAITIEIQDVNDHAPVFPKNEINLEISESTFAGTVFLLDSAVDPDVGINSLQTYSLKGNEHFVLKQHTRADGSKYPEMMLQSNLDREKQSQHTLILTAADGGEPQKSGTVKIHVSVLDANDNAPIFTQSSYKASVLENVSPGAVIAKVSAEDADEGYNGNIAYSFTHQKDDSSCPFEINPVSGEVKLTGELDFEMYPSYEINLQAKDPWGLAGASKLMIEVADVNDNSPVITMTSYSGKISEDSPFGTVVALISVQDKDSGRNGQVHLTIEENLPFKIKSSLRNYYTLATEQILDRERHSKYNITLTATDEGVPALSSTKILGLEVTDVNDNAPAFIKDNYITQVMENNPPGVSLLQVHARDPDLGQNARISYYLIDSEINGNPASAYFSVKTESGDIQSLRSFDYEQVKEYKIRVQAQDGGSPSLRSNTTVIIRVCRTTDSRKSDIKFGQANSQNVLLMDPSSTGTMQRIQSEKSILDETDYPVETRFFMEFKDLQQEGGVRWRLGLVCVGLLSFLHAANAQVRYSIPEELKIGSLVGNIAQDLGLDLTRLRSGRARIVTGENIQYTELKADKGTLIVKERIDRELLCGDATPCSFTFEILLENPMELHPVTIEVLDVNDNAPTFQTNHLEFEISESAALGSRFGLESADDKDVGQNGLQNYILTPNDNFVLKQHVNPDGSKYAEMVLQKSLDREEKPQLSLKLLAVDGGNPQKSGTVLIDIKILDVNDNAPAFNQTIYKAVVTENAPKGTYVITVNASDIDSGLNAQITYHFSKSKAGKTDLFDIDETTGKIYVTKEIDFEKDKKIEFRVEAKDQGGFTDSSKVEIEVLDVNDNAPVITVMSFDSPVSENSPIDKTIGIINVKDADSGENGQTRCRIEGNVPFKIKSNVRNYYALTIDAELDRETVSEYNITLVCSDQGSPILQSKKLFNLLISDINDNHPVFLKNTFSAEVKENNSPGVSILTLRAKDSDENQNARVSYILEEKQIGGSPISEYISVNSESGVVHAVRSFDFEQIKELVFVTRAQDGGSPPLSSNLGRGGSQNVLLMDPSSTGTMQRIQNEKSILDDLDSPPEIRYSVPEELKKGSVIGNVAQDLGLDVKRLRSGRARIVTGGNVHYTELNADKGILLVNERIDREQLCGDVTPCSFSFEMILENPMELHRITVEVLDINDHAPVFPSKDKPIRFEVSELAAIGVQFPLQTAEDLDVGQNALKDYVLSPNDNFILKQHVNTDGSKNVEMVLQKTLDREQRPDLHLKLIAVDGGTPQRSGSVNIDVTVLDANDNIPVFNQSVYKASVVENTVKGTSVITVNATDADSGSNGLITFSLSKMKGSAADIFSIDDSTGTIYVFGEIDFEKQRRYEVRVEAKDQGGLIGTSKVIVDVIDINDNAPVISVMSFSSPIEENAPTGTTVAILNIKDADSDKNGQIKCSVVGKLPFRIESFLTNYYNLVLDQDLDRESVPEYNITVTATDFGNPPLSSSTQLRLAISDVNDNAPLFDKSSYSAYVMENNPIGNSIFSVSARDSDWNQNSRISYILEDTQVGGNPVSGYVSLNVETGVLSAVRSFDYEQIKEFQLVVKAQDGGSPPLSS</sequence>
<gene>
    <name evidence="15" type="ORF">CCH79_00006114</name>
</gene>
<keyword evidence="10 13" id="KW-0472">Membrane</keyword>
<feature type="domain" description="Cadherin" evidence="14">
    <location>
        <begin position="3094"/>
        <end position="3185"/>
    </location>
</feature>
<dbReference type="SUPFAM" id="SSF49313">
    <property type="entry name" value="Cadherin-like"/>
    <property type="match status" value="23"/>
</dbReference>
<evidence type="ECO:0000256" key="6">
    <source>
        <dbReference type="ARBA" id="ARBA00022737"/>
    </source>
</evidence>
<comment type="caution">
    <text evidence="15">The sequence shown here is derived from an EMBL/GenBank/DDBJ whole genome shotgun (WGS) entry which is preliminary data.</text>
</comment>
<dbReference type="SMART" id="SM00112">
    <property type="entry name" value="CA"/>
    <property type="match status" value="20"/>
</dbReference>
<keyword evidence="11" id="KW-0325">Glycoprotein</keyword>
<evidence type="ECO:0000256" key="7">
    <source>
        <dbReference type="ARBA" id="ARBA00022837"/>
    </source>
</evidence>
<feature type="domain" description="Cadherin" evidence="14">
    <location>
        <begin position="1611"/>
        <end position="1719"/>
    </location>
</feature>
<feature type="domain" description="Cadherin" evidence="14">
    <location>
        <begin position="1247"/>
        <end position="1335"/>
    </location>
</feature>
<evidence type="ECO:0000256" key="4">
    <source>
        <dbReference type="ARBA" id="ARBA00022692"/>
    </source>
</evidence>
<dbReference type="GO" id="GO:0007156">
    <property type="term" value="P:homophilic cell adhesion via plasma membrane adhesion molecules"/>
    <property type="evidence" value="ECO:0007669"/>
    <property type="project" value="InterPro"/>
</dbReference>
<dbReference type="GO" id="GO:0005509">
    <property type="term" value="F:calcium ion binding"/>
    <property type="evidence" value="ECO:0007669"/>
    <property type="project" value="UniProtKB-UniRule"/>
</dbReference>
<dbReference type="PROSITE" id="PS00232">
    <property type="entry name" value="CADHERIN_1"/>
    <property type="match status" value="12"/>
</dbReference>
<evidence type="ECO:0000256" key="2">
    <source>
        <dbReference type="ARBA" id="ARBA00004251"/>
    </source>
</evidence>
<dbReference type="InterPro" id="IPR002126">
    <property type="entry name" value="Cadherin-like_dom"/>
</dbReference>
<feature type="domain" description="Cadherin" evidence="14">
    <location>
        <begin position="749"/>
        <end position="805"/>
    </location>
</feature>
<keyword evidence="9 13" id="KW-1133">Transmembrane helix</keyword>
<dbReference type="FunFam" id="2.60.40.60:FF:000001">
    <property type="entry name" value="Protocadherin alpha 2"/>
    <property type="match status" value="4"/>
</dbReference>
<dbReference type="PRINTS" id="PR00205">
    <property type="entry name" value="CADHERIN"/>
</dbReference>
<accession>A0A315VKU6</accession>
<keyword evidence="16" id="KW-1185">Reference proteome</keyword>
<feature type="domain" description="Cadherin" evidence="14">
    <location>
        <begin position="1930"/>
        <end position="2042"/>
    </location>
</feature>
<feature type="domain" description="Cadherin" evidence="14">
    <location>
        <begin position="1720"/>
        <end position="1824"/>
    </location>
</feature>
<feature type="domain" description="Cadherin" evidence="14">
    <location>
        <begin position="2220"/>
        <end position="2328"/>
    </location>
</feature>
<dbReference type="InterPro" id="IPR013164">
    <property type="entry name" value="Cadherin_N"/>
</dbReference>
<dbReference type="FunFam" id="2.60.40.60:FF:000006">
    <property type="entry name" value="Protocadherin alpha 2"/>
    <property type="match status" value="5"/>
</dbReference>
<organism evidence="15 16">
    <name type="scientific">Gambusia affinis</name>
    <name type="common">Western mosquitofish</name>
    <name type="synonym">Heterandria affinis</name>
    <dbReference type="NCBI Taxonomy" id="33528"/>
    <lineage>
        <taxon>Eukaryota</taxon>
        <taxon>Metazoa</taxon>
        <taxon>Chordata</taxon>
        <taxon>Craniata</taxon>
        <taxon>Vertebrata</taxon>
        <taxon>Euteleostomi</taxon>
        <taxon>Actinopterygii</taxon>
        <taxon>Neopterygii</taxon>
        <taxon>Teleostei</taxon>
        <taxon>Neoteleostei</taxon>
        <taxon>Acanthomorphata</taxon>
        <taxon>Ovalentaria</taxon>
        <taxon>Atherinomorphae</taxon>
        <taxon>Cyprinodontiformes</taxon>
        <taxon>Poeciliidae</taxon>
        <taxon>Poeciliinae</taxon>
        <taxon>Gambusia</taxon>
    </lineage>
</organism>
<feature type="transmembrane region" description="Helical" evidence="13">
    <location>
        <begin position="448"/>
        <end position="473"/>
    </location>
</feature>
<evidence type="ECO:0000256" key="11">
    <source>
        <dbReference type="ARBA" id="ARBA00023180"/>
    </source>
</evidence>
<dbReference type="GO" id="GO:0009653">
    <property type="term" value="P:anatomical structure morphogenesis"/>
    <property type="evidence" value="ECO:0007669"/>
    <property type="project" value="UniProtKB-ARBA"/>
</dbReference>
<dbReference type="EMBL" id="NHOQ01001578">
    <property type="protein sequence ID" value="PWA23711.1"/>
    <property type="molecule type" value="Genomic_DNA"/>
</dbReference>
<dbReference type="CDD" id="cd11304">
    <property type="entry name" value="Cadherin_repeat"/>
    <property type="match status" value="22"/>
</dbReference>
<dbReference type="GO" id="GO:0005886">
    <property type="term" value="C:plasma membrane"/>
    <property type="evidence" value="ECO:0007669"/>
    <property type="project" value="UniProtKB-SubCell"/>
</dbReference>
<feature type="domain" description="Cadherin" evidence="14">
    <location>
        <begin position="1125"/>
        <end position="1232"/>
    </location>
</feature>
<evidence type="ECO:0000256" key="1">
    <source>
        <dbReference type="ARBA" id="ARBA00003436"/>
    </source>
</evidence>
<dbReference type="FunFam" id="2.60.40.60:FF:000129">
    <property type="entry name" value="protocadherin alpha-C2 isoform X1"/>
    <property type="match status" value="4"/>
</dbReference>
<feature type="transmembrane region" description="Helical" evidence="13">
    <location>
        <begin position="1360"/>
        <end position="1383"/>
    </location>
</feature>
<keyword evidence="7 12" id="KW-0106">Calcium</keyword>
<dbReference type="FunFam" id="2.60.40.60:FF:000018">
    <property type="entry name" value="Protocadherin gamma c3"/>
    <property type="match status" value="1"/>
</dbReference>
<dbReference type="FunFam" id="2.60.40.60:FF:000002">
    <property type="entry name" value="Protocadherin alpha 2"/>
    <property type="match status" value="4"/>
</dbReference>
<evidence type="ECO:0000256" key="3">
    <source>
        <dbReference type="ARBA" id="ARBA00022475"/>
    </source>
</evidence>
<comment type="function">
    <text evidence="1">Potential calcium-dependent cell-adhesion protein. May be involved in the establishment and maintenance of specific neuronal connections in the brain.</text>
</comment>
<feature type="domain" description="Cadherin" evidence="14">
    <location>
        <begin position="2329"/>
        <end position="2433"/>
    </location>
</feature>
<evidence type="ECO:0000256" key="8">
    <source>
        <dbReference type="ARBA" id="ARBA00022889"/>
    </source>
</evidence>
<dbReference type="Proteomes" id="UP000250572">
    <property type="component" value="Unassembled WGS sequence"/>
</dbReference>
<evidence type="ECO:0000256" key="10">
    <source>
        <dbReference type="ARBA" id="ARBA00023136"/>
    </source>
</evidence>
<feature type="domain" description="Cadherin" evidence="14">
    <location>
        <begin position="1505"/>
        <end position="1610"/>
    </location>
</feature>
<dbReference type="InterPro" id="IPR050174">
    <property type="entry name" value="Protocadherin/Cadherin-CA"/>
</dbReference>
<feature type="transmembrane region" description="Helical" evidence="13">
    <location>
        <begin position="687"/>
        <end position="707"/>
    </location>
</feature>
<evidence type="ECO:0000256" key="13">
    <source>
        <dbReference type="SAM" id="Phobius"/>
    </source>
</evidence>
<comment type="subcellular location">
    <subcellularLocation>
        <location evidence="2">Cell membrane</location>
        <topology evidence="2">Single-pass type I membrane protein</topology>
    </subcellularLocation>
</comment>
<evidence type="ECO:0000313" key="15">
    <source>
        <dbReference type="EMBL" id="PWA23711.1"/>
    </source>
</evidence>
<proteinExistence type="predicted"/>
<feature type="domain" description="Cadherin" evidence="14">
    <location>
        <begin position="2775"/>
        <end position="2883"/>
    </location>
</feature>